<dbReference type="STRING" id="1448308.A0A2T2P777"/>
<evidence type="ECO:0000313" key="2">
    <source>
        <dbReference type="EMBL" id="PSN73551.1"/>
    </source>
</evidence>
<accession>A0A2T2P777</accession>
<dbReference type="AlphaFoldDB" id="A0A2T2P777"/>
<evidence type="ECO:0000256" key="1">
    <source>
        <dbReference type="SAM" id="MobiDB-lite"/>
    </source>
</evidence>
<proteinExistence type="predicted"/>
<dbReference type="EMBL" id="KZ678129">
    <property type="protein sequence ID" value="PSN73551.1"/>
    <property type="molecule type" value="Genomic_DNA"/>
</dbReference>
<dbReference type="SUPFAM" id="SSF53300">
    <property type="entry name" value="vWA-like"/>
    <property type="match status" value="1"/>
</dbReference>
<dbReference type="Proteomes" id="UP000240883">
    <property type="component" value="Unassembled WGS sequence"/>
</dbReference>
<evidence type="ECO:0000313" key="3">
    <source>
        <dbReference type="Proteomes" id="UP000240883"/>
    </source>
</evidence>
<sequence length="781" mass="86597">MAVTADSVYLPPSVALFPPPLHIAKKPRRATFRQRLLQTVSRAPYASFDIGGPLDDIIDEIAGNIWQPPPELDFEPSYLTWVNPRKTSATWSVTPLPVSRIPSDQPLNIRKNRNSRSTASGSSGWEAMVSPQDGNQGEPVSSLPDTAAIPWPSLDEDVMDMTLEEFDAFTNTASNYQIPAQRACEGTLHSTLHGAGDSLQTVNRHTSRLRRFTTNVSHRFRRTAPGDADTYMGSTPNTLAETSAMMPLGEMVAGNSDAPSNGTPKKDAVHAYLTKHGHDTEAMGQLIGSIAQHFPSPVDFHFDSHSNLGMPSTLNVAMKALPEVKLLSNVEHQEFWVSVQVEGVLHNRRALQDPTLDIVFVIDNGYRVTKHCLKQAVNYMFGALSYLQQGDRVALYSTHCTHAAISGIVPETLYPLRPFNTNSEEIVHDLLHDIGKNGTQTWDPPRPNPPMAQVIIAIAKQLSEHEIRKSRANIIILSPNTEPLHSVHNEFPNLIVYQVNPGPLPVLTGQTPRELVCMEMCCRNTALTSNYAHYQSVPGRIKKIIKYARSEKPLGRITDLSIDIRPKAGCEVLEVKGSTEIPELRLGQVHSFLLRISAVPSELKEIDPEAKDPILAAALEANHLDHELSIAKANNAVKPYILSIQVLYKNPLSAPGTWGYSELPLFIIKEQGTLATPLNISPEVFKRLFFLELIQLAPHEALESAKKLEEGLGRYLPYEIHQHLKRLVKEATQYSAIAEYEQASRQKLPLCTGPISLPAATHEWLVEKWDAKKNKRKGMVS</sequence>
<keyword evidence="3" id="KW-1185">Reference proteome</keyword>
<name>A0A2T2P777_CORCC</name>
<organism evidence="2 3">
    <name type="scientific">Corynespora cassiicola Philippines</name>
    <dbReference type="NCBI Taxonomy" id="1448308"/>
    <lineage>
        <taxon>Eukaryota</taxon>
        <taxon>Fungi</taxon>
        <taxon>Dikarya</taxon>
        <taxon>Ascomycota</taxon>
        <taxon>Pezizomycotina</taxon>
        <taxon>Dothideomycetes</taxon>
        <taxon>Pleosporomycetidae</taxon>
        <taxon>Pleosporales</taxon>
        <taxon>Corynesporascaceae</taxon>
        <taxon>Corynespora</taxon>
    </lineage>
</organism>
<protein>
    <submittedName>
        <fullName evidence="2">Uncharacterized protein</fullName>
    </submittedName>
</protein>
<dbReference type="InterPro" id="IPR036465">
    <property type="entry name" value="vWFA_dom_sf"/>
</dbReference>
<dbReference type="OrthoDB" id="3760848at2759"/>
<gene>
    <name evidence="2" type="ORF">BS50DRAFT_597076</name>
</gene>
<feature type="region of interest" description="Disordered" evidence="1">
    <location>
        <begin position="102"/>
        <end position="143"/>
    </location>
</feature>
<reference evidence="2 3" key="1">
    <citation type="journal article" date="2018" name="Front. Microbiol.">
        <title>Genome-Wide Analysis of Corynespora cassiicola Leaf Fall Disease Putative Effectors.</title>
        <authorList>
            <person name="Lopez D."/>
            <person name="Ribeiro S."/>
            <person name="Label P."/>
            <person name="Fumanal B."/>
            <person name="Venisse J.S."/>
            <person name="Kohler A."/>
            <person name="de Oliveira R.R."/>
            <person name="Labutti K."/>
            <person name="Lipzen A."/>
            <person name="Lail K."/>
            <person name="Bauer D."/>
            <person name="Ohm R.A."/>
            <person name="Barry K.W."/>
            <person name="Spatafora J."/>
            <person name="Grigoriev I.V."/>
            <person name="Martin F.M."/>
            <person name="Pujade-Renaud V."/>
        </authorList>
    </citation>
    <scope>NUCLEOTIDE SEQUENCE [LARGE SCALE GENOMIC DNA]</scope>
    <source>
        <strain evidence="2 3">Philippines</strain>
    </source>
</reference>